<dbReference type="Proteomes" id="UP001066276">
    <property type="component" value="Chromosome 6"/>
</dbReference>
<reference evidence="1" key="1">
    <citation type="journal article" date="2022" name="bioRxiv">
        <title>Sequencing and chromosome-scale assembly of the giantPleurodeles waltlgenome.</title>
        <authorList>
            <person name="Brown T."/>
            <person name="Elewa A."/>
            <person name="Iarovenko S."/>
            <person name="Subramanian E."/>
            <person name="Araus A.J."/>
            <person name="Petzold A."/>
            <person name="Susuki M."/>
            <person name="Suzuki K.-i.T."/>
            <person name="Hayashi T."/>
            <person name="Toyoda A."/>
            <person name="Oliveira C."/>
            <person name="Osipova E."/>
            <person name="Leigh N.D."/>
            <person name="Simon A."/>
            <person name="Yun M.H."/>
        </authorList>
    </citation>
    <scope>NUCLEOTIDE SEQUENCE</scope>
    <source>
        <strain evidence="1">20211129_DDA</strain>
        <tissue evidence="1">Liver</tissue>
    </source>
</reference>
<accession>A0AAV7QKR5</accession>
<sequence>MTGRQRARSAGAMTMDIGADIRARRMAYRLSRKGGALPPGGAEKAHEVVSAMGFRGKGVPTEESARGTQGARLMIVALPGTRVMRRNAIPTVRCRVH</sequence>
<name>A0AAV7QKR5_PLEWA</name>
<organism evidence="1 2">
    <name type="scientific">Pleurodeles waltl</name>
    <name type="common">Iberian ribbed newt</name>
    <dbReference type="NCBI Taxonomy" id="8319"/>
    <lineage>
        <taxon>Eukaryota</taxon>
        <taxon>Metazoa</taxon>
        <taxon>Chordata</taxon>
        <taxon>Craniata</taxon>
        <taxon>Vertebrata</taxon>
        <taxon>Euteleostomi</taxon>
        <taxon>Amphibia</taxon>
        <taxon>Batrachia</taxon>
        <taxon>Caudata</taxon>
        <taxon>Salamandroidea</taxon>
        <taxon>Salamandridae</taxon>
        <taxon>Pleurodelinae</taxon>
        <taxon>Pleurodeles</taxon>
    </lineage>
</organism>
<dbReference type="AlphaFoldDB" id="A0AAV7QKR5"/>
<proteinExistence type="predicted"/>
<protein>
    <submittedName>
        <fullName evidence="1">Uncharacterized protein</fullName>
    </submittedName>
</protein>
<evidence type="ECO:0000313" key="1">
    <source>
        <dbReference type="EMBL" id="KAJ1141059.1"/>
    </source>
</evidence>
<comment type="caution">
    <text evidence="1">The sequence shown here is derived from an EMBL/GenBank/DDBJ whole genome shotgun (WGS) entry which is preliminary data.</text>
</comment>
<gene>
    <name evidence="1" type="ORF">NDU88_007396</name>
</gene>
<keyword evidence="2" id="KW-1185">Reference proteome</keyword>
<evidence type="ECO:0000313" key="2">
    <source>
        <dbReference type="Proteomes" id="UP001066276"/>
    </source>
</evidence>
<dbReference type="EMBL" id="JANPWB010000010">
    <property type="protein sequence ID" value="KAJ1141059.1"/>
    <property type="molecule type" value="Genomic_DNA"/>
</dbReference>